<dbReference type="Proteomes" id="UP001153555">
    <property type="component" value="Unassembled WGS sequence"/>
</dbReference>
<feature type="non-terminal residue" evidence="3">
    <location>
        <position position="385"/>
    </location>
</feature>
<proteinExistence type="predicted"/>
<protein>
    <recommendedName>
        <fullName evidence="2">Retrovirus-related Pol polyprotein from transposon TNT 1-94-like beta-barrel domain-containing protein</fullName>
    </recommendedName>
</protein>
<sequence length="385" mass="42233">SFISSSDLALSQTTVDGTGQIQVNPEYVSWVRQDQLLASWLLSSLSENLLVMMVGKNTSKEIWQAVESNYSGQSKARLMQFKLQLQTLKKGNLPMREFLSQVKACCDALGTACEPLSEQNHILHILGGLGQEYNAVVVVVTTRIEAYTLNEVHSMLLSLESRMDLQTQPTINLDGSSPSAHYASQNTGNNNKGSTNQGGNQFHNSQSQNPFGRGNNHNNFSTRGRGRNARGRGGRNFRGNFRTPCQLCGLSNHTADRCFHRYDSTYPGPTNLQAQVAQASPPQVVQPTTHYLNQASDTMTESSWFADSGATNHVTNELSNLNLASEFQGTNKLQIGNVTGLSISHIGNSFLKSNLQSKPFLLKNLLHVPSITKNLVSVSQFAKDN</sequence>
<evidence type="ECO:0000313" key="4">
    <source>
        <dbReference type="Proteomes" id="UP001153555"/>
    </source>
</evidence>
<dbReference type="PANTHER" id="PTHR47481:SF22">
    <property type="entry name" value="RETROTRANSPOSON GAG DOMAIN-CONTAINING PROTEIN"/>
    <property type="match status" value="1"/>
</dbReference>
<dbReference type="InterPro" id="IPR054722">
    <property type="entry name" value="PolX-like_BBD"/>
</dbReference>
<evidence type="ECO:0000256" key="1">
    <source>
        <dbReference type="SAM" id="MobiDB-lite"/>
    </source>
</evidence>
<comment type="caution">
    <text evidence="3">The sequence shown here is derived from an EMBL/GenBank/DDBJ whole genome shotgun (WGS) entry which is preliminary data.</text>
</comment>
<dbReference type="Pfam" id="PF14223">
    <property type="entry name" value="Retrotran_gag_2"/>
    <property type="match status" value="1"/>
</dbReference>
<name>A0A9N7NL44_STRHE</name>
<reference evidence="3" key="1">
    <citation type="submission" date="2019-12" db="EMBL/GenBank/DDBJ databases">
        <authorList>
            <person name="Scholes J."/>
        </authorList>
    </citation>
    <scope>NUCLEOTIDE SEQUENCE</scope>
</reference>
<feature type="compositionally biased region" description="Basic residues" evidence="1">
    <location>
        <begin position="224"/>
        <end position="235"/>
    </location>
</feature>
<evidence type="ECO:0000259" key="2">
    <source>
        <dbReference type="Pfam" id="PF22936"/>
    </source>
</evidence>
<gene>
    <name evidence="3" type="ORF">SHERM_00242</name>
</gene>
<dbReference type="PANTHER" id="PTHR47481">
    <property type="match status" value="1"/>
</dbReference>
<feature type="non-terminal residue" evidence="3">
    <location>
        <position position="1"/>
    </location>
</feature>
<feature type="compositionally biased region" description="Polar residues" evidence="1">
    <location>
        <begin position="169"/>
        <end position="222"/>
    </location>
</feature>
<dbReference type="EMBL" id="CACSLK010030614">
    <property type="protein sequence ID" value="CAA0837847.1"/>
    <property type="molecule type" value="Genomic_DNA"/>
</dbReference>
<feature type="domain" description="Retrovirus-related Pol polyprotein from transposon TNT 1-94-like beta-barrel" evidence="2">
    <location>
        <begin position="304"/>
        <end position="383"/>
    </location>
</feature>
<feature type="region of interest" description="Disordered" evidence="1">
    <location>
        <begin position="169"/>
        <end position="238"/>
    </location>
</feature>
<dbReference type="Pfam" id="PF22936">
    <property type="entry name" value="Pol_BBD"/>
    <property type="match status" value="1"/>
</dbReference>
<evidence type="ECO:0000313" key="3">
    <source>
        <dbReference type="EMBL" id="CAA0837847.1"/>
    </source>
</evidence>
<dbReference type="AlphaFoldDB" id="A0A9N7NL44"/>
<organism evidence="3 4">
    <name type="scientific">Striga hermonthica</name>
    <name type="common">Purple witchweed</name>
    <name type="synonym">Buchnera hermonthica</name>
    <dbReference type="NCBI Taxonomy" id="68872"/>
    <lineage>
        <taxon>Eukaryota</taxon>
        <taxon>Viridiplantae</taxon>
        <taxon>Streptophyta</taxon>
        <taxon>Embryophyta</taxon>
        <taxon>Tracheophyta</taxon>
        <taxon>Spermatophyta</taxon>
        <taxon>Magnoliopsida</taxon>
        <taxon>eudicotyledons</taxon>
        <taxon>Gunneridae</taxon>
        <taxon>Pentapetalae</taxon>
        <taxon>asterids</taxon>
        <taxon>lamiids</taxon>
        <taxon>Lamiales</taxon>
        <taxon>Orobanchaceae</taxon>
        <taxon>Buchnereae</taxon>
        <taxon>Striga</taxon>
    </lineage>
</organism>
<accession>A0A9N7NL44</accession>
<keyword evidence="4" id="KW-1185">Reference proteome</keyword>
<dbReference type="OrthoDB" id="1912561at2759"/>